<keyword evidence="8 9" id="KW-0539">Nucleus</keyword>
<comment type="caution">
    <text evidence="12">The sequence shown here is derived from an EMBL/GenBank/DDBJ whole genome shotgun (WGS) entry which is preliminary data.</text>
</comment>
<comment type="function">
    <text evidence="9">Component of the FACT complex, a general chromatin factor that acts to reorganize nucleosomes. The FACT complex is involved in multiple processes that require DNA as a template such as mRNA elongation, DNA replication and DNA repair. During transcription elongation the FACT complex acts as a histone chaperone that both destabilizes and restores nucleosomal structure. It facilitates the passage of RNA polymerase II and transcription by promoting the dissociation of one histone H2A-H2B dimer from the nucleosome, then subsequently promotes the reestablishment of the nucleosome following the passage of RNA polymerase II.</text>
</comment>
<name>A0AAV8UWR7_9RHOD</name>
<evidence type="ECO:0000256" key="2">
    <source>
        <dbReference type="ARBA" id="ARBA00022454"/>
    </source>
</evidence>
<protein>
    <recommendedName>
        <fullName evidence="9">FACT complex subunit SSRP1</fullName>
    </recommendedName>
</protein>
<comment type="subcellular location">
    <subcellularLocation>
        <location evidence="9">Nucleus</location>
    </subcellularLocation>
    <subcellularLocation>
        <location evidence="9">Chromosome</location>
    </subcellularLocation>
</comment>
<dbReference type="SMART" id="SM01287">
    <property type="entry name" value="Rtt106"/>
    <property type="match status" value="1"/>
</dbReference>
<dbReference type="GO" id="GO:0006281">
    <property type="term" value="P:DNA repair"/>
    <property type="evidence" value="ECO:0007669"/>
    <property type="project" value="UniProtKB-KW"/>
</dbReference>
<evidence type="ECO:0000256" key="6">
    <source>
        <dbReference type="ARBA" id="ARBA00023163"/>
    </source>
</evidence>
<comment type="similarity">
    <text evidence="1 9">Belongs to the SSRP1 family.</text>
</comment>
<evidence type="ECO:0000256" key="7">
    <source>
        <dbReference type="ARBA" id="ARBA00023204"/>
    </source>
</evidence>
<evidence type="ECO:0000256" key="10">
    <source>
        <dbReference type="SAM" id="MobiDB-lite"/>
    </source>
</evidence>
<dbReference type="InterPro" id="IPR050454">
    <property type="entry name" value="RTT106/SSRP1_HistChap/FACT"/>
</dbReference>
<proteinExistence type="inferred from homology"/>
<dbReference type="InterPro" id="IPR048993">
    <property type="entry name" value="SSRP1-like_PH1"/>
</dbReference>
<feature type="compositionally biased region" description="Basic and acidic residues" evidence="10">
    <location>
        <begin position="426"/>
        <end position="437"/>
    </location>
</feature>
<dbReference type="FunFam" id="2.30.29.150:FF:000001">
    <property type="entry name" value="Fact complex subunit ssrp1"/>
    <property type="match status" value="1"/>
</dbReference>
<evidence type="ECO:0000256" key="5">
    <source>
        <dbReference type="ARBA" id="ARBA00023015"/>
    </source>
</evidence>
<evidence type="ECO:0000256" key="4">
    <source>
        <dbReference type="ARBA" id="ARBA00022763"/>
    </source>
</evidence>
<keyword evidence="6 9" id="KW-0804">Transcription</keyword>
<dbReference type="AlphaFoldDB" id="A0AAV8UWR7"/>
<dbReference type="PRINTS" id="PR00887">
    <property type="entry name" value="SSRCOGNITION"/>
</dbReference>
<dbReference type="GO" id="GO:0042393">
    <property type="term" value="F:histone binding"/>
    <property type="evidence" value="ECO:0007669"/>
    <property type="project" value="TreeGrafter"/>
</dbReference>
<dbReference type="InterPro" id="IPR011993">
    <property type="entry name" value="PH-like_dom_sf"/>
</dbReference>
<sequence length="507" mass="57655">MSGEVLSQFGNVFLAGQYSGSGTLKIERAKLSWNAREGSRQETVEKTELVRIEWFHGSRAQQLKCVLKGGLSVRFEGFREKDFDRVDDSIRKSNLLADGAGLIRAKQASNGWNWGKVDVKGGSLNFRSDDKDVLDLTLGDVAQVNLNGSEELALEFHVDDTANPHDECLVEMRFRVKDSEEASRAYEKIRLRSDTSSFAGDSLATFKEVPVIVPRGRYDVDLFQNYFKMHGKSYDFKVLYSSVSRLFLLPKPDEVHIAFVASIDPPIRQGNTHYPHIVFQFKTEQSTSVSINLSDEELQKKYNGKLNKQEEGDSWRVFSKVMKQLSGRSLHTPKTFVSHAEQHAVRTSLGPNEGYLFLLESSFFFVNKPPTYVRFDDVQIVKFKRMDLERRFDLLVQTVQGQKLLFSNIDRPEFKHILKFLNDKNVPHERPEEKPGREVIPMEEEDESEDEDFDPMAKKKAASDDESKDGADSVGDDLEVVEEDDDDSGGEEEEEDSDGGPPKKKQK</sequence>
<reference evidence="12 13" key="1">
    <citation type="journal article" date="2023" name="Nat. Commun.">
        <title>Origin of minicircular mitochondrial genomes in red algae.</title>
        <authorList>
            <person name="Lee Y."/>
            <person name="Cho C.H."/>
            <person name="Lee Y.M."/>
            <person name="Park S.I."/>
            <person name="Yang J.H."/>
            <person name="West J.A."/>
            <person name="Bhattacharya D."/>
            <person name="Yoon H.S."/>
        </authorList>
    </citation>
    <scope>NUCLEOTIDE SEQUENCE [LARGE SCALE GENOMIC DNA]</scope>
    <source>
        <strain evidence="12 13">CCMP1338</strain>
        <tissue evidence="12">Whole cell</tissue>
    </source>
</reference>
<dbReference type="GO" id="GO:0035101">
    <property type="term" value="C:FACT complex"/>
    <property type="evidence" value="ECO:0007669"/>
    <property type="project" value="TreeGrafter"/>
</dbReference>
<keyword evidence="3 9" id="KW-0235">DNA replication</keyword>
<evidence type="ECO:0000313" key="12">
    <source>
        <dbReference type="EMBL" id="KAJ8906504.1"/>
    </source>
</evidence>
<feature type="domain" description="Histone chaperone RTT106/FACT complex subunit SPT16-like middle" evidence="11">
    <location>
        <begin position="342"/>
        <end position="431"/>
    </location>
</feature>
<feature type="compositionally biased region" description="Acidic residues" evidence="10">
    <location>
        <begin position="474"/>
        <end position="498"/>
    </location>
</feature>
<dbReference type="EMBL" id="JAMWBK010000003">
    <property type="protein sequence ID" value="KAJ8906504.1"/>
    <property type="molecule type" value="Genomic_DNA"/>
</dbReference>
<keyword evidence="13" id="KW-1185">Reference proteome</keyword>
<dbReference type="PANTHER" id="PTHR45849:SF1">
    <property type="entry name" value="FACT COMPLEX SUBUNIT SSRP1"/>
    <property type="match status" value="1"/>
</dbReference>
<dbReference type="Pfam" id="PF17292">
    <property type="entry name" value="POB3_N"/>
    <property type="match status" value="1"/>
</dbReference>
<keyword evidence="2 9" id="KW-0158">Chromosome</keyword>
<dbReference type="CDD" id="cd13230">
    <property type="entry name" value="PH1_SSRP1-like"/>
    <property type="match status" value="1"/>
</dbReference>
<dbReference type="InterPro" id="IPR000969">
    <property type="entry name" value="SSRP1/POB3"/>
</dbReference>
<evidence type="ECO:0000256" key="1">
    <source>
        <dbReference type="ARBA" id="ARBA00010060"/>
    </source>
</evidence>
<keyword evidence="7 9" id="KW-0234">DNA repair</keyword>
<dbReference type="InterPro" id="IPR035417">
    <property type="entry name" value="SSRP1/POB3_N"/>
</dbReference>
<dbReference type="Pfam" id="PF08512">
    <property type="entry name" value="Rttp106-like_middle"/>
    <property type="match status" value="1"/>
</dbReference>
<feature type="compositionally biased region" description="Basic and acidic residues" evidence="10">
    <location>
        <begin position="455"/>
        <end position="471"/>
    </location>
</feature>
<dbReference type="GO" id="GO:0031491">
    <property type="term" value="F:nucleosome binding"/>
    <property type="evidence" value="ECO:0007669"/>
    <property type="project" value="TreeGrafter"/>
</dbReference>
<dbReference type="Gene3D" id="2.30.29.150">
    <property type="match status" value="1"/>
</dbReference>
<organism evidence="12 13">
    <name type="scientific">Rhodosorus marinus</name>
    <dbReference type="NCBI Taxonomy" id="101924"/>
    <lineage>
        <taxon>Eukaryota</taxon>
        <taxon>Rhodophyta</taxon>
        <taxon>Stylonematophyceae</taxon>
        <taxon>Stylonematales</taxon>
        <taxon>Stylonemataceae</taxon>
        <taxon>Rhodosorus</taxon>
    </lineage>
</organism>
<dbReference type="InterPro" id="IPR038167">
    <property type="entry name" value="SSRP1_sf"/>
</dbReference>
<dbReference type="Proteomes" id="UP001157974">
    <property type="component" value="Unassembled WGS sequence"/>
</dbReference>
<dbReference type="SUPFAM" id="SSF50729">
    <property type="entry name" value="PH domain-like"/>
    <property type="match status" value="1"/>
</dbReference>
<dbReference type="Gene3D" id="2.30.29.220">
    <property type="entry name" value="Structure-specific recognition protein (SSRP1)"/>
    <property type="match status" value="1"/>
</dbReference>
<evidence type="ECO:0000256" key="3">
    <source>
        <dbReference type="ARBA" id="ARBA00022705"/>
    </source>
</evidence>
<dbReference type="Gene3D" id="2.30.29.30">
    <property type="entry name" value="Pleckstrin-homology domain (PH domain)/Phosphotyrosine-binding domain (PTB)"/>
    <property type="match status" value="2"/>
</dbReference>
<evidence type="ECO:0000256" key="8">
    <source>
        <dbReference type="ARBA" id="ARBA00023242"/>
    </source>
</evidence>
<dbReference type="GO" id="GO:0006260">
    <property type="term" value="P:DNA replication"/>
    <property type="evidence" value="ECO:0007669"/>
    <property type="project" value="UniProtKB-KW"/>
</dbReference>
<dbReference type="InterPro" id="IPR024954">
    <property type="entry name" value="SSRP1_DD"/>
</dbReference>
<gene>
    <name evidence="12" type="ORF">NDN08_002997</name>
</gene>
<feature type="compositionally biased region" description="Acidic residues" evidence="10">
    <location>
        <begin position="441"/>
        <end position="454"/>
    </location>
</feature>
<evidence type="ECO:0000256" key="9">
    <source>
        <dbReference type="RuleBase" id="RU364013"/>
    </source>
</evidence>
<dbReference type="InterPro" id="IPR013719">
    <property type="entry name" value="RTT106/SPT16-like_middle_dom"/>
</dbReference>
<dbReference type="GO" id="GO:0003677">
    <property type="term" value="F:DNA binding"/>
    <property type="evidence" value="ECO:0007669"/>
    <property type="project" value="InterPro"/>
</dbReference>
<evidence type="ECO:0000259" key="11">
    <source>
        <dbReference type="SMART" id="SM01287"/>
    </source>
</evidence>
<dbReference type="Pfam" id="PF03531">
    <property type="entry name" value="SSrecog"/>
    <property type="match status" value="1"/>
</dbReference>
<feature type="region of interest" description="Disordered" evidence="10">
    <location>
        <begin position="426"/>
        <end position="507"/>
    </location>
</feature>
<evidence type="ECO:0000313" key="13">
    <source>
        <dbReference type="Proteomes" id="UP001157974"/>
    </source>
</evidence>
<dbReference type="PANTHER" id="PTHR45849">
    <property type="entry name" value="FACT COMPLEX SUBUNIT SSRP1"/>
    <property type="match status" value="1"/>
</dbReference>
<keyword evidence="5 9" id="KW-0805">Transcription regulation</keyword>
<dbReference type="Pfam" id="PF21103">
    <property type="entry name" value="PH1_SSRP1-like"/>
    <property type="match status" value="1"/>
</dbReference>
<keyword evidence="4 9" id="KW-0227">DNA damage</keyword>
<accession>A0AAV8UWR7</accession>